<dbReference type="RefSeq" id="WP_201310586.1">
    <property type="nucleotide sequence ID" value="NZ_BLYI01000027.1"/>
</dbReference>
<dbReference type="InterPro" id="IPR058240">
    <property type="entry name" value="rSAM_sf"/>
</dbReference>
<evidence type="ECO:0000313" key="2">
    <source>
        <dbReference type="Proteomes" id="UP000613208"/>
    </source>
</evidence>
<evidence type="ECO:0000313" key="1">
    <source>
        <dbReference type="EMBL" id="GFO84872.1"/>
    </source>
</evidence>
<accession>A0A916Q5X4</accession>
<reference evidence="1" key="1">
    <citation type="submission" date="2020-06" db="EMBL/GenBank/DDBJ databases">
        <title>Characterization of fructooligosaccharide metabolism and fructooligosaccharide-degrading enzymes in human commensal butyrate producers.</title>
        <authorList>
            <person name="Tanno H."/>
            <person name="Fujii T."/>
            <person name="Hirano K."/>
            <person name="Maeno S."/>
            <person name="Tonozuka T."/>
            <person name="Sakamoto M."/>
            <person name="Ohkuma M."/>
            <person name="Tochio T."/>
            <person name="Endo A."/>
        </authorList>
    </citation>
    <scope>NUCLEOTIDE SEQUENCE</scope>
    <source>
        <strain evidence="1">JCM 17466</strain>
    </source>
</reference>
<comment type="caution">
    <text evidence="1">The sequence shown here is derived from an EMBL/GenBank/DDBJ whole genome shotgun (WGS) entry which is preliminary data.</text>
</comment>
<dbReference type="EMBL" id="BLYI01000027">
    <property type="protein sequence ID" value="GFO84872.1"/>
    <property type="molecule type" value="Genomic_DNA"/>
</dbReference>
<dbReference type="SUPFAM" id="SSF102114">
    <property type="entry name" value="Radical SAM enzymes"/>
    <property type="match status" value="1"/>
</dbReference>
<sequence length="167" mass="19710">MILTYLKNYNEEKIEKYIEIIRDYQCRYRLDFINPFPENIHYSKKYAKFVFDYKRKLIKMNPVNIGILMLKNPCYSKAICISEERVVYPCVMSRLTSYGKLNEKNHLTEILNEKYEELVNLNKGKMQSCKQCVYRWGCISCSAIEISASNGIHSCKNCSLIQEGKNE</sequence>
<organism evidence="1 2">
    <name type="scientific">Anaerostipes butyraticus</name>
    <dbReference type="NCBI Taxonomy" id="645466"/>
    <lineage>
        <taxon>Bacteria</taxon>
        <taxon>Bacillati</taxon>
        <taxon>Bacillota</taxon>
        <taxon>Clostridia</taxon>
        <taxon>Lachnospirales</taxon>
        <taxon>Lachnospiraceae</taxon>
        <taxon>Anaerostipes</taxon>
    </lineage>
</organism>
<gene>
    <name evidence="1" type="ORF">ANBU17_12190</name>
</gene>
<proteinExistence type="predicted"/>
<name>A0A916Q5X4_9FIRM</name>
<dbReference type="AlphaFoldDB" id="A0A916Q5X4"/>
<dbReference type="Proteomes" id="UP000613208">
    <property type="component" value="Unassembled WGS sequence"/>
</dbReference>
<evidence type="ECO:0008006" key="3">
    <source>
        <dbReference type="Google" id="ProtNLM"/>
    </source>
</evidence>
<protein>
    <recommendedName>
        <fullName evidence="3">SPASM domain-containing protein</fullName>
    </recommendedName>
</protein>
<keyword evidence="2" id="KW-1185">Reference proteome</keyword>